<evidence type="ECO:0000259" key="6">
    <source>
        <dbReference type="Pfam" id="PF08281"/>
    </source>
</evidence>
<dbReference type="InterPro" id="IPR039425">
    <property type="entry name" value="RNA_pol_sigma-70-like"/>
</dbReference>
<dbReference type="RefSeq" id="WP_084291340.1">
    <property type="nucleotide sequence ID" value="NZ_FWYB01000014.1"/>
</dbReference>
<dbReference type="GO" id="GO:0016987">
    <property type="term" value="F:sigma factor activity"/>
    <property type="evidence" value="ECO:0007669"/>
    <property type="project" value="UniProtKB-KW"/>
</dbReference>
<dbReference type="EMBL" id="FWYB01000014">
    <property type="protein sequence ID" value="SMD11546.1"/>
    <property type="molecule type" value="Genomic_DNA"/>
</dbReference>
<evidence type="ECO:0000313" key="7">
    <source>
        <dbReference type="EMBL" id="SMD11546.1"/>
    </source>
</evidence>
<keyword evidence="3" id="KW-0731">Sigma factor</keyword>
<protein>
    <submittedName>
        <fullName evidence="7">RNA polymerase sigma-70 factor, Bacteroides expansion family 1</fullName>
    </submittedName>
</protein>
<evidence type="ECO:0000256" key="3">
    <source>
        <dbReference type="ARBA" id="ARBA00023082"/>
    </source>
</evidence>
<evidence type="ECO:0000259" key="5">
    <source>
        <dbReference type="Pfam" id="PF04542"/>
    </source>
</evidence>
<dbReference type="GO" id="GO:0006352">
    <property type="term" value="P:DNA-templated transcription initiation"/>
    <property type="evidence" value="ECO:0007669"/>
    <property type="project" value="InterPro"/>
</dbReference>
<dbReference type="InterPro" id="IPR013324">
    <property type="entry name" value="RNA_pol_sigma_r3/r4-like"/>
</dbReference>
<comment type="similarity">
    <text evidence="1">Belongs to the sigma-70 factor family. ECF subfamily.</text>
</comment>
<dbReference type="PANTHER" id="PTHR43133:SF46">
    <property type="entry name" value="RNA POLYMERASE SIGMA-70 FACTOR ECF SUBFAMILY"/>
    <property type="match status" value="1"/>
</dbReference>
<dbReference type="PANTHER" id="PTHR43133">
    <property type="entry name" value="RNA POLYMERASE ECF-TYPE SIGMA FACTO"/>
    <property type="match status" value="1"/>
</dbReference>
<evidence type="ECO:0000313" key="8">
    <source>
        <dbReference type="Proteomes" id="UP000192678"/>
    </source>
</evidence>
<dbReference type="Pfam" id="PF08281">
    <property type="entry name" value="Sigma70_r4_2"/>
    <property type="match status" value="1"/>
</dbReference>
<feature type="domain" description="RNA polymerase sigma factor 70 region 4 type 2" evidence="6">
    <location>
        <begin position="125"/>
        <end position="176"/>
    </location>
</feature>
<dbReference type="InterPro" id="IPR036388">
    <property type="entry name" value="WH-like_DNA-bd_sf"/>
</dbReference>
<dbReference type="OrthoDB" id="659569at2"/>
<dbReference type="Proteomes" id="UP000192678">
    <property type="component" value="Unassembled WGS sequence"/>
</dbReference>
<feature type="domain" description="RNA polymerase sigma-70 region 2" evidence="5">
    <location>
        <begin position="27"/>
        <end position="92"/>
    </location>
</feature>
<keyword evidence="4" id="KW-0804">Transcription</keyword>
<name>A0A1W2EQL3_9SPHI</name>
<dbReference type="STRING" id="475255.SAMN04488101_11448"/>
<dbReference type="InterPro" id="IPR013249">
    <property type="entry name" value="RNA_pol_sigma70_r4_t2"/>
</dbReference>
<dbReference type="SUPFAM" id="SSF88946">
    <property type="entry name" value="Sigma2 domain of RNA polymerase sigma factors"/>
    <property type="match status" value="1"/>
</dbReference>
<dbReference type="Gene3D" id="1.10.10.10">
    <property type="entry name" value="Winged helix-like DNA-binding domain superfamily/Winged helix DNA-binding domain"/>
    <property type="match status" value="1"/>
</dbReference>
<keyword evidence="8" id="KW-1185">Reference proteome</keyword>
<proteinExistence type="inferred from homology"/>
<dbReference type="AlphaFoldDB" id="A0A1W2EQL3"/>
<dbReference type="InterPro" id="IPR007627">
    <property type="entry name" value="RNA_pol_sigma70_r2"/>
</dbReference>
<dbReference type="SUPFAM" id="SSF88659">
    <property type="entry name" value="Sigma3 and sigma4 domains of RNA polymerase sigma factors"/>
    <property type="match status" value="1"/>
</dbReference>
<sequence>MCDYTQCSDAELAALLRSGDDAAFKEIYQRYDKLLFLYAFSKLRNEEEAKDAVQDVFLWVLKNKHVLILKTTLSGYLYKSTLNRVFDIFRHRDIVKKYIEAGDYFIETDTEETDYLIREKDIALLIEQEIASMPPRMKEIYKLKRKQYLSTKQIAEQLDISENTVSNHLKKASKHLKTKLGVVIYVLHILNS</sequence>
<dbReference type="NCBIfam" id="TIGR02937">
    <property type="entry name" value="sigma70-ECF"/>
    <property type="match status" value="1"/>
</dbReference>
<evidence type="ECO:0000256" key="2">
    <source>
        <dbReference type="ARBA" id="ARBA00023015"/>
    </source>
</evidence>
<dbReference type="GO" id="GO:0003677">
    <property type="term" value="F:DNA binding"/>
    <property type="evidence" value="ECO:0007669"/>
    <property type="project" value="InterPro"/>
</dbReference>
<dbReference type="InterPro" id="IPR013325">
    <property type="entry name" value="RNA_pol_sigma_r2"/>
</dbReference>
<evidence type="ECO:0000256" key="1">
    <source>
        <dbReference type="ARBA" id="ARBA00010641"/>
    </source>
</evidence>
<accession>A0A1W2EQL3</accession>
<dbReference type="Gene3D" id="1.10.1740.10">
    <property type="match status" value="1"/>
</dbReference>
<organism evidence="7 8">
    <name type="scientific">Pedobacter nyackensis</name>
    <dbReference type="NCBI Taxonomy" id="475255"/>
    <lineage>
        <taxon>Bacteria</taxon>
        <taxon>Pseudomonadati</taxon>
        <taxon>Bacteroidota</taxon>
        <taxon>Sphingobacteriia</taxon>
        <taxon>Sphingobacteriales</taxon>
        <taxon>Sphingobacteriaceae</taxon>
        <taxon>Pedobacter</taxon>
    </lineage>
</organism>
<reference evidence="7 8" key="1">
    <citation type="submission" date="2017-04" db="EMBL/GenBank/DDBJ databases">
        <authorList>
            <person name="Afonso C.L."/>
            <person name="Miller P.J."/>
            <person name="Scott M.A."/>
            <person name="Spackman E."/>
            <person name="Goraichik I."/>
            <person name="Dimitrov K.M."/>
            <person name="Suarez D.L."/>
            <person name="Swayne D.E."/>
        </authorList>
    </citation>
    <scope>NUCLEOTIDE SEQUENCE [LARGE SCALE GENOMIC DNA]</scope>
    <source>
        <strain evidence="7 8">DSM 19625</strain>
    </source>
</reference>
<keyword evidence="2" id="KW-0805">Transcription regulation</keyword>
<evidence type="ECO:0000256" key="4">
    <source>
        <dbReference type="ARBA" id="ARBA00023163"/>
    </source>
</evidence>
<dbReference type="Pfam" id="PF04542">
    <property type="entry name" value="Sigma70_r2"/>
    <property type="match status" value="1"/>
</dbReference>
<dbReference type="InterPro" id="IPR014284">
    <property type="entry name" value="RNA_pol_sigma-70_dom"/>
</dbReference>
<gene>
    <name evidence="7" type="ORF">SAMN04488101_11448</name>
</gene>